<dbReference type="Proteomes" id="UP000800200">
    <property type="component" value="Unassembled WGS sequence"/>
</dbReference>
<evidence type="ECO:0000259" key="1">
    <source>
        <dbReference type="Pfam" id="PF05225"/>
    </source>
</evidence>
<feature type="domain" description="HTH psq-type" evidence="1">
    <location>
        <begin position="37"/>
        <end position="73"/>
    </location>
</feature>
<dbReference type="AlphaFoldDB" id="A0A6A6EWQ2"/>
<evidence type="ECO:0000313" key="2">
    <source>
        <dbReference type="EMBL" id="KAF2195635.1"/>
    </source>
</evidence>
<dbReference type="Pfam" id="PF05225">
    <property type="entry name" value="HTH_psq"/>
    <property type="match status" value="1"/>
</dbReference>
<reference evidence="2" key="1">
    <citation type="journal article" date="2020" name="Stud. Mycol.">
        <title>101 Dothideomycetes genomes: a test case for predicting lifestyles and emergence of pathogens.</title>
        <authorList>
            <person name="Haridas S."/>
            <person name="Albert R."/>
            <person name="Binder M."/>
            <person name="Bloem J."/>
            <person name="Labutti K."/>
            <person name="Salamov A."/>
            <person name="Andreopoulos B."/>
            <person name="Baker S."/>
            <person name="Barry K."/>
            <person name="Bills G."/>
            <person name="Bluhm B."/>
            <person name="Cannon C."/>
            <person name="Castanera R."/>
            <person name="Culley D."/>
            <person name="Daum C."/>
            <person name="Ezra D."/>
            <person name="Gonzalez J."/>
            <person name="Henrissat B."/>
            <person name="Kuo A."/>
            <person name="Liang C."/>
            <person name="Lipzen A."/>
            <person name="Lutzoni F."/>
            <person name="Magnuson J."/>
            <person name="Mondo S."/>
            <person name="Nolan M."/>
            <person name="Ohm R."/>
            <person name="Pangilinan J."/>
            <person name="Park H.-J."/>
            <person name="Ramirez L."/>
            <person name="Alfaro M."/>
            <person name="Sun H."/>
            <person name="Tritt A."/>
            <person name="Yoshinaga Y."/>
            <person name="Zwiers L.-H."/>
            <person name="Turgeon B."/>
            <person name="Goodwin S."/>
            <person name="Spatafora J."/>
            <person name="Crous P."/>
            <person name="Grigoriev I."/>
        </authorList>
    </citation>
    <scope>NUCLEOTIDE SEQUENCE</scope>
    <source>
        <strain evidence="2">CBS 207.26</strain>
    </source>
</reference>
<name>A0A6A6EWQ2_9PEZI</name>
<gene>
    <name evidence="2" type="ORF">K469DRAFT_758319</name>
</gene>
<evidence type="ECO:0000313" key="3">
    <source>
        <dbReference type="Proteomes" id="UP000800200"/>
    </source>
</evidence>
<dbReference type="InterPro" id="IPR007889">
    <property type="entry name" value="HTH_Psq"/>
</dbReference>
<organism evidence="2 3">
    <name type="scientific">Zopfia rhizophila CBS 207.26</name>
    <dbReference type="NCBI Taxonomy" id="1314779"/>
    <lineage>
        <taxon>Eukaryota</taxon>
        <taxon>Fungi</taxon>
        <taxon>Dikarya</taxon>
        <taxon>Ascomycota</taxon>
        <taxon>Pezizomycotina</taxon>
        <taxon>Dothideomycetes</taxon>
        <taxon>Dothideomycetes incertae sedis</taxon>
        <taxon>Zopfiaceae</taxon>
        <taxon>Zopfia</taxon>
    </lineage>
</organism>
<proteinExistence type="predicted"/>
<accession>A0A6A6EWQ2</accession>
<dbReference type="OrthoDB" id="3796492at2759"/>
<protein>
    <recommendedName>
        <fullName evidence="1">HTH psq-type domain-containing protein</fullName>
    </recommendedName>
</protein>
<dbReference type="EMBL" id="ML994610">
    <property type="protein sequence ID" value="KAF2195635.1"/>
    <property type="molecule type" value="Genomic_DNA"/>
</dbReference>
<sequence length="78" mass="8831">MGELYKRASCTLYQDPNNTINHSTMHPPTDLELISREARIQLAIHALDIGQIHSLRNAARIYNVPSMSLKTRRDGTTL</sequence>
<dbReference type="GO" id="GO:0003677">
    <property type="term" value="F:DNA binding"/>
    <property type="evidence" value="ECO:0007669"/>
    <property type="project" value="InterPro"/>
</dbReference>
<keyword evidence="3" id="KW-1185">Reference proteome</keyword>